<evidence type="ECO:0000256" key="1">
    <source>
        <dbReference type="ARBA" id="ARBA00004141"/>
    </source>
</evidence>
<evidence type="ECO:0000256" key="2">
    <source>
        <dbReference type="ARBA" id="ARBA00022692"/>
    </source>
</evidence>
<feature type="transmembrane region" description="Helical" evidence="5">
    <location>
        <begin position="12"/>
        <end position="33"/>
    </location>
</feature>
<feature type="transmembrane region" description="Helical" evidence="5">
    <location>
        <begin position="69"/>
        <end position="89"/>
    </location>
</feature>
<evidence type="ECO:0000313" key="7">
    <source>
        <dbReference type="Proteomes" id="UP001314181"/>
    </source>
</evidence>
<dbReference type="SUPFAM" id="SSF158442">
    <property type="entry name" value="DsbB-like"/>
    <property type="match status" value="1"/>
</dbReference>
<evidence type="ECO:0000256" key="3">
    <source>
        <dbReference type="ARBA" id="ARBA00022989"/>
    </source>
</evidence>
<dbReference type="RefSeq" id="WP_338363304.1">
    <property type="nucleotide sequence ID" value="NZ_CAWVOK010000003.1"/>
</dbReference>
<dbReference type="Pfam" id="PF02600">
    <property type="entry name" value="DsbB"/>
    <property type="match status" value="1"/>
</dbReference>
<keyword evidence="2 5" id="KW-0812">Transmembrane</keyword>
<dbReference type="EMBL" id="CAWVOK010000003">
    <property type="protein sequence ID" value="CAK8162334.1"/>
    <property type="molecule type" value="Genomic_DNA"/>
</dbReference>
<organism evidence="6 7">
    <name type="scientific">Candidatus Xenohaliotis californiensis</name>
    <dbReference type="NCBI Taxonomy" id="84677"/>
    <lineage>
        <taxon>Bacteria</taxon>
        <taxon>Pseudomonadati</taxon>
        <taxon>Pseudomonadota</taxon>
        <taxon>Alphaproteobacteria</taxon>
        <taxon>Rickettsiales</taxon>
        <taxon>Anaplasmataceae</taxon>
        <taxon>Candidatus Xenohaliotis</taxon>
    </lineage>
</organism>
<dbReference type="GO" id="GO:0016491">
    <property type="term" value="F:oxidoreductase activity"/>
    <property type="evidence" value="ECO:0007669"/>
    <property type="project" value="UniProtKB-KW"/>
</dbReference>
<keyword evidence="6" id="KW-0560">Oxidoreductase</keyword>
<accession>A0ABP0ERL1</accession>
<keyword evidence="3 5" id="KW-1133">Transmembrane helix</keyword>
<feature type="transmembrane region" description="Helical" evidence="5">
    <location>
        <begin position="45"/>
        <end position="64"/>
    </location>
</feature>
<dbReference type="InterPro" id="IPR023380">
    <property type="entry name" value="DsbB-like_sf"/>
</dbReference>
<dbReference type="Proteomes" id="UP001314181">
    <property type="component" value="Unassembled WGS sequence"/>
</dbReference>
<reference evidence="6 7" key="1">
    <citation type="submission" date="2024-01" db="EMBL/GenBank/DDBJ databases">
        <authorList>
            <person name="Kunselman E."/>
        </authorList>
    </citation>
    <scope>NUCLEOTIDE SEQUENCE [LARGE SCALE GENOMIC DNA]</scope>
    <source>
        <strain evidence="6">2 abalone samples</strain>
    </source>
</reference>
<feature type="transmembrane region" description="Helical" evidence="5">
    <location>
        <begin position="134"/>
        <end position="154"/>
    </location>
</feature>
<sequence>MSSTREQKTDSWHIHLIHFFAALFPLIFGYSLELYRDILPCKLCLMQRTCFFVVLFSSSLGLLLHKKFIAFFSILFFAMCFMVALYNVALEWDWFGSIVVCQDSGGWLDNIFNKYNIPCNVPALEVLGISLAEINVVYCAIVVAVTSVIFLKNLKIGKKIENKSNFN</sequence>
<protein>
    <submittedName>
        <fullName evidence="6">Protein dithiol:quinone oxidoreductase</fullName>
        <ecNumber evidence="6">1.8.5.9</ecNumber>
    </submittedName>
</protein>
<dbReference type="Gene3D" id="1.20.1550.10">
    <property type="entry name" value="DsbB-like"/>
    <property type="match status" value="1"/>
</dbReference>
<keyword evidence="7" id="KW-1185">Reference proteome</keyword>
<evidence type="ECO:0000256" key="4">
    <source>
        <dbReference type="ARBA" id="ARBA00023136"/>
    </source>
</evidence>
<evidence type="ECO:0000313" key="6">
    <source>
        <dbReference type="EMBL" id="CAK8162334.1"/>
    </source>
</evidence>
<comment type="caution">
    <text evidence="6">The sequence shown here is derived from an EMBL/GenBank/DDBJ whole genome shotgun (WGS) entry which is preliminary data.</text>
</comment>
<dbReference type="InterPro" id="IPR003752">
    <property type="entry name" value="DiS_bond_form_DsbB/BdbC"/>
</dbReference>
<evidence type="ECO:0000256" key="5">
    <source>
        <dbReference type="SAM" id="Phobius"/>
    </source>
</evidence>
<name>A0ABP0ERL1_9RICK</name>
<proteinExistence type="predicted"/>
<dbReference type="EC" id="1.8.5.9" evidence="6"/>
<gene>
    <name evidence="6" type="ORF">CAXC1_120016</name>
</gene>
<comment type="subcellular location">
    <subcellularLocation>
        <location evidence="1">Membrane</location>
        <topology evidence="1">Multi-pass membrane protein</topology>
    </subcellularLocation>
</comment>
<keyword evidence="4 5" id="KW-0472">Membrane</keyword>